<keyword evidence="1" id="KW-0472">Membrane</keyword>
<keyword evidence="1" id="KW-1133">Transmembrane helix</keyword>
<evidence type="ECO:0000256" key="1">
    <source>
        <dbReference type="SAM" id="Phobius"/>
    </source>
</evidence>
<proteinExistence type="predicted"/>
<dbReference type="Proteomes" id="UP000018211">
    <property type="component" value="Unassembled WGS sequence"/>
</dbReference>
<feature type="transmembrane region" description="Helical" evidence="1">
    <location>
        <begin position="47"/>
        <end position="66"/>
    </location>
</feature>
<comment type="caution">
    <text evidence="2">The sequence shown here is derived from an EMBL/GenBank/DDBJ whole genome shotgun (WGS) entry which is preliminary data.</text>
</comment>
<dbReference type="AlphaFoldDB" id="A0AAV2VTT5"/>
<dbReference type="EMBL" id="CAOF01000128">
    <property type="protein sequence ID" value="CCO47829.1"/>
    <property type="molecule type" value="Genomic_DNA"/>
</dbReference>
<organism evidence="2 3">
    <name type="scientific">Vibrio nigripulchritudo SOn1</name>
    <dbReference type="NCBI Taxonomy" id="1238450"/>
    <lineage>
        <taxon>Bacteria</taxon>
        <taxon>Pseudomonadati</taxon>
        <taxon>Pseudomonadota</taxon>
        <taxon>Gammaproteobacteria</taxon>
        <taxon>Vibrionales</taxon>
        <taxon>Vibrionaceae</taxon>
        <taxon>Vibrio</taxon>
    </lineage>
</organism>
<evidence type="ECO:0000313" key="2">
    <source>
        <dbReference type="EMBL" id="CCO47829.1"/>
    </source>
</evidence>
<gene>
    <name evidence="2" type="ORF">VIBNISOn1_370017</name>
</gene>
<sequence>MNYLPKMFAKKFGYFSSLSLFAALGYMFGSMIVMILLVIVVSELNGLFIAPIFSGYILFVLGVMAAKFYSRKPVILTDPIAVKIASTDISNNVSKIGNSLFEWIFLFFFHFILLGAVLFLLAPLLALAFR</sequence>
<feature type="transmembrane region" description="Helical" evidence="1">
    <location>
        <begin position="12"/>
        <end position="41"/>
    </location>
</feature>
<protein>
    <submittedName>
        <fullName evidence="2">Uncharacterized protein</fullName>
    </submittedName>
</protein>
<feature type="transmembrane region" description="Helical" evidence="1">
    <location>
        <begin position="103"/>
        <end position="129"/>
    </location>
</feature>
<name>A0AAV2VTT5_9VIBR</name>
<evidence type="ECO:0000313" key="3">
    <source>
        <dbReference type="Proteomes" id="UP000018211"/>
    </source>
</evidence>
<accession>A0AAV2VTT5</accession>
<dbReference type="RefSeq" id="WP_022612501.1">
    <property type="nucleotide sequence ID" value="NZ_LK391965.1"/>
</dbReference>
<keyword evidence="1" id="KW-0812">Transmembrane</keyword>
<reference evidence="2 3" key="1">
    <citation type="journal article" date="2013" name="ISME J.">
        <title>Comparative genomics of pathogenic lineages of Vibrio nigripulchritudo identifies virulence-associated traits.</title>
        <authorList>
            <person name="Goudenege D."/>
            <person name="Labreuche Y."/>
            <person name="Krin E."/>
            <person name="Ansquer D."/>
            <person name="Mangenot S."/>
            <person name="Calteau A."/>
            <person name="Medigue C."/>
            <person name="Mazel D."/>
            <person name="Polz M.F."/>
            <person name="Le Roux F."/>
        </authorList>
    </citation>
    <scope>NUCLEOTIDE SEQUENCE [LARGE SCALE GENOMIC DNA]</scope>
    <source>
        <strain evidence="2 3">SOn1</strain>
    </source>
</reference>